<sequence length="238" mass="27177">METKRVYEQVGVAMTSRSYAEYEKMFMLQTEDLVGKRVLDVAGGASSFTAEARQAGIKAEAADPLYEKSAEGISQHGMQEIELVAAKMEKLQDVYDWSYYGSVENHKAGRIEGLRRFVEDFSREDAASRYHVSYLPSLPFEEATFDLVVCSHFMFLYEEQFDFDFHQAAIRELLRVCKPGGELRIYPLLNFRTVEYSRLTDLMNGLQSDGFLAEKRQANLPFLPNSKQYLCISKPVPA</sequence>
<reference evidence="3" key="1">
    <citation type="journal article" date="2019" name="Int. J. Syst. Evol. Microbiol.">
        <title>The Global Catalogue of Microorganisms (GCM) 10K type strain sequencing project: providing services to taxonomists for standard genome sequencing and annotation.</title>
        <authorList>
            <consortium name="The Broad Institute Genomics Platform"/>
            <consortium name="The Broad Institute Genome Sequencing Center for Infectious Disease"/>
            <person name="Wu L."/>
            <person name="Ma J."/>
        </authorList>
    </citation>
    <scope>NUCLEOTIDE SEQUENCE [LARGE SCALE GENOMIC DNA]</scope>
    <source>
        <strain evidence="3">CGMCC 1.15043</strain>
    </source>
</reference>
<feature type="domain" description="Methyltransferase type 11" evidence="1">
    <location>
        <begin position="127"/>
        <end position="183"/>
    </location>
</feature>
<dbReference type="EMBL" id="BMHE01000004">
    <property type="protein sequence ID" value="GGI45494.1"/>
    <property type="molecule type" value="Genomic_DNA"/>
</dbReference>
<dbReference type="Gene3D" id="3.40.50.150">
    <property type="entry name" value="Vaccinia Virus protein VP39"/>
    <property type="match status" value="1"/>
</dbReference>
<proteinExistence type="predicted"/>
<protein>
    <recommendedName>
        <fullName evidence="1">Methyltransferase type 11 domain-containing protein</fullName>
    </recommendedName>
</protein>
<organism evidence="2 3">
    <name type="scientific">Paenibacillus marchantiophytorum</name>
    <dbReference type="NCBI Taxonomy" id="1619310"/>
    <lineage>
        <taxon>Bacteria</taxon>
        <taxon>Bacillati</taxon>
        <taxon>Bacillota</taxon>
        <taxon>Bacilli</taxon>
        <taxon>Bacillales</taxon>
        <taxon>Paenibacillaceae</taxon>
        <taxon>Paenibacillus</taxon>
    </lineage>
</organism>
<dbReference type="SUPFAM" id="SSF53335">
    <property type="entry name" value="S-adenosyl-L-methionine-dependent methyltransferases"/>
    <property type="match status" value="1"/>
</dbReference>
<dbReference type="Pfam" id="PF08241">
    <property type="entry name" value="Methyltransf_11"/>
    <property type="match status" value="1"/>
</dbReference>
<evidence type="ECO:0000313" key="3">
    <source>
        <dbReference type="Proteomes" id="UP000615455"/>
    </source>
</evidence>
<dbReference type="InterPro" id="IPR029063">
    <property type="entry name" value="SAM-dependent_MTases_sf"/>
</dbReference>
<evidence type="ECO:0000313" key="2">
    <source>
        <dbReference type="EMBL" id="GGI45494.1"/>
    </source>
</evidence>
<keyword evidence="3" id="KW-1185">Reference proteome</keyword>
<dbReference type="InterPro" id="IPR013216">
    <property type="entry name" value="Methyltransf_11"/>
</dbReference>
<dbReference type="Proteomes" id="UP000615455">
    <property type="component" value="Unassembled WGS sequence"/>
</dbReference>
<gene>
    <name evidence="2" type="ORF">GCM10008018_12450</name>
</gene>
<accession>A0ABQ2BQY4</accession>
<dbReference type="RefSeq" id="WP_189009156.1">
    <property type="nucleotide sequence ID" value="NZ_BMHE01000004.1"/>
</dbReference>
<comment type="caution">
    <text evidence="2">The sequence shown here is derived from an EMBL/GenBank/DDBJ whole genome shotgun (WGS) entry which is preliminary data.</text>
</comment>
<name>A0ABQ2BQY4_9BACL</name>
<evidence type="ECO:0000259" key="1">
    <source>
        <dbReference type="Pfam" id="PF08241"/>
    </source>
</evidence>